<sequence length="70" mass="8033">MTRSIKGKLRQAFQRQSCAGDEPAQRKRKMGCRGRKVLRVADRERMSKIEEMTKGEKKHGGGSEGKETRR</sequence>
<reference evidence="2 3" key="1">
    <citation type="submission" date="2019-05" db="EMBL/GenBank/DDBJ databases">
        <title>Another draft genome of Portunus trituberculatus and its Hox gene families provides insights of decapod evolution.</title>
        <authorList>
            <person name="Jeong J.-H."/>
            <person name="Song I."/>
            <person name="Kim S."/>
            <person name="Choi T."/>
            <person name="Kim D."/>
            <person name="Ryu S."/>
            <person name="Kim W."/>
        </authorList>
    </citation>
    <scope>NUCLEOTIDE SEQUENCE [LARGE SCALE GENOMIC DNA]</scope>
    <source>
        <tissue evidence="2">Muscle</tissue>
    </source>
</reference>
<keyword evidence="3" id="KW-1185">Reference proteome</keyword>
<gene>
    <name evidence="2" type="ORF">E2C01_083860</name>
</gene>
<comment type="caution">
    <text evidence="2">The sequence shown here is derived from an EMBL/GenBank/DDBJ whole genome shotgun (WGS) entry which is preliminary data.</text>
</comment>
<proteinExistence type="predicted"/>
<evidence type="ECO:0000313" key="3">
    <source>
        <dbReference type="Proteomes" id="UP000324222"/>
    </source>
</evidence>
<evidence type="ECO:0000313" key="2">
    <source>
        <dbReference type="EMBL" id="MPC88935.1"/>
    </source>
</evidence>
<feature type="region of interest" description="Disordered" evidence="1">
    <location>
        <begin position="1"/>
        <end position="31"/>
    </location>
</feature>
<evidence type="ECO:0000256" key="1">
    <source>
        <dbReference type="SAM" id="MobiDB-lite"/>
    </source>
</evidence>
<accession>A0A5B7J2F6</accession>
<dbReference type="Proteomes" id="UP000324222">
    <property type="component" value="Unassembled WGS sequence"/>
</dbReference>
<dbReference type="AlphaFoldDB" id="A0A5B7J2F6"/>
<protein>
    <submittedName>
        <fullName evidence="2">Uncharacterized protein</fullName>
    </submittedName>
</protein>
<organism evidence="2 3">
    <name type="scientific">Portunus trituberculatus</name>
    <name type="common">Swimming crab</name>
    <name type="synonym">Neptunus trituberculatus</name>
    <dbReference type="NCBI Taxonomy" id="210409"/>
    <lineage>
        <taxon>Eukaryota</taxon>
        <taxon>Metazoa</taxon>
        <taxon>Ecdysozoa</taxon>
        <taxon>Arthropoda</taxon>
        <taxon>Crustacea</taxon>
        <taxon>Multicrustacea</taxon>
        <taxon>Malacostraca</taxon>
        <taxon>Eumalacostraca</taxon>
        <taxon>Eucarida</taxon>
        <taxon>Decapoda</taxon>
        <taxon>Pleocyemata</taxon>
        <taxon>Brachyura</taxon>
        <taxon>Eubrachyura</taxon>
        <taxon>Portunoidea</taxon>
        <taxon>Portunidae</taxon>
        <taxon>Portuninae</taxon>
        <taxon>Portunus</taxon>
    </lineage>
</organism>
<name>A0A5B7J2F6_PORTR</name>
<dbReference type="EMBL" id="VSRR010079394">
    <property type="protein sequence ID" value="MPC88935.1"/>
    <property type="molecule type" value="Genomic_DNA"/>
</dbReference>
<feature type="region of interest" description="Disordered" evidence="1">
    <location>
        <begin position="43"/>
        <end position="70"/>
    </location>
</feature>